<dbReference type="InterPro" id="IPR021457">
    <property type="entry name" value="DUF3108"/>
</dbReference>
<dbReference type="RefSeq" id="WP_053184163.1">
    <property type="nucleotide sequence ID" value="NZ_LGIA01000161.1"/>
</dbReference>
<accession>A0A0L8V7Z1</accession>
<keyword evidence="2" id="KW-1185">Reference proteome</keyword>
<reference evidence="2" key="1">
    <citation type="submission" date="2015-07" db="EMBL/GenBank/DDBJ databases">
        <title>Genome sequencing of Sunxiuqinia dokdonensis strain SK.</title>
        <authorList>
            <person name="Ahn S."/>
            <person name="Kim B.-C."/>
        </authorList>
    </citation>
    <scope>NUCLEOTIDE SEQUENCE [LARGE SCALE GENOMIC DNA]</scope>
    <source>
        <strain evidence="2">SK</strain>
    </source>
</reference>
<dbReference type="STRING" id="1409788.NC99_27080"/>
<evidence type="ECO:0000313" key="2">
    <source>
        <dbReference type="Proteomes" id="UP000036958"/>
    </source>
</evidence>
<proteinExistence type="predicted"/>
<dbReference type="OrthoDB" id="9808473at2"/>
<dbReference type="Proteomes" id="UP000036958">
    <property type="component" value="Unassembled WGS sequence"/>
</dbReference>
<dbReference type="AlphaFoldDB" id="A0A0L8V7Z1"/>
<evidence type="ECO:0008006" key="3">
    <source>
        <dbReference type="Google" id="ProtNLM"/>
    </source>
</evidence>
<dbReference type="EMBL" id="LGIA01000161">
    <property type="protein sequence ID" value="KOH44478.1"/>
    <property type="molecule type" value="Genomic_DNA"/>
</dbReference>
<comment type="caution">
    <text evidence="1">The sequence shown here is derived from an EMBL/GenBank/DDBJ whole genome shotgun (WGS) entry which is preliminary data.</text>
</comment>
<protein>
    <recommendedName>
        <fullName evidence="3">DUF3108 domain-containing protein</fullName>
    </recommendedName>
</protein>
<sequence length="243" mass="28251">MKQQIIFIFLLASMVVRAQPIEELKYHMKYSFIKGGEATLSVEDTTYQGKEALHLLLDGNTVGVTNMLYGVHDIYESIVDPKTFMPYKAIRNIKEGSYRWYNEAFFFNDRDSIYSQRSGPREVPPNTVDFITAFFHMRNTNYLDQFEGGEEFSIPVFHADEYFMMKVKYLGKTKIKTKLGTKRCHVIQPRIDKGKVLNSDSGLKFYITDDEHRIPVLLEFDLKVGALKCEIYSYKKKGVEQVD</sequence>
<organism evidence="1 2">
    <name type="scientific">Sunxiuqinia dokdonensis</name>
    <dbReference type="NCBI Taxonomy" id="1409788"/>
    <lineage>
        <taxon>Bacteria</taxon>
        <taxon>Pseudomonadati</taxon>
        <taxon>Bacteroidota</taxon>
        <taxon>Bacteroidia</taxon>
        <taxon>Marinilabiliales</taxon>
        <taxon>Prolixibacteraceae</taxon>
        <taxon>Sunxiuqinia</taxon>
    </lineage>
</organism>
<dbReference type="Pfam" id="PF11306">
    <property type="entry name" value="DUF3108"/>
    <property type="match status" value="1"/>
</dbReference>
<name>A0A0L8V7Z1_9BACT</name>
<evidence type="ECO:0000313" key="1">
    <source>
        <dbReference type="EMBL" id="KOH44478.1"/>
    </source>
</evidence>
<gene>
    <name evidence="1" type="ORF">NC99_27080</name>
</gene>